<dbReference type="EMBL" id="JAUCMV010000002">
    <property type="protein sequence ID" value="KAK0415291.1"/>
    <property type="molecule type" value="Genomic_DNA"/>
</dbReference>
<gene>
    <name evidence="1" type="ORF">QR680_011872</name>
</gene>
<dbReference type="Proteomes" id="UP001175271">
    <property type="component" value="Unassembled WGS sequence"/>
</dbReference>
<proteinExistence type="predicted"/>
<evidence type="ECO:0000313" key="2">
    <source>
        <dbReference type="Proteomes" id="UP001175271"/>
    </source>
</evidence>
<comment type="caution">
    <text evidence="1">The sequence shown here is derived from an EMBL/GenBank/DDBJ whole genome shotgun (WGS) entry which is preliminary data.</text>
</comment>
<protein>
    <submittedName>
        <fullName evidence="1">Uncharacterized protein</fullName>
    </submittedName>
</protein>
<organism evidence="1 2">
    <name type="scientific">Steinernema hermaphroditum</name>
    <dbReference type="NCBI Taxonomy" id="289476"/>
    <lineage>
        <taxon>Eukaryota</taxon>
        <taxon>Metazoa</taxon>
        <taxon>Ecdysozoa</taxon>
        <taxon>Nematoda</taxon>
        <taxon>Chromadorea</taxon>
        <taxon>Rhabditida</taxon>
        <taxon>Tylenchina</taxon>
        <taxon>Panagrolaimomorpha</taxon>
        <taxon>Strongyloidoidea</taxon>
        <taxon>Steinernematidae</taxon>
        <taxon>Steinernema</taxon>
    </lineage>
</organism>
<sequence>MEFTPYAFIDAVISFLPFYNACEKLSSYWGKARYIERTSLQAYADVRNHEMSLINANLPTTDFRQIFISSLPFGDDAHSEFNRDEFIDAITNPPSTRRRQVLQLNWLDKNELDAVGRFPCGLLIDAVNGNFGIIRIDQVVNYAKELENLFLRIVDHGDVFHWAKNVFRCSLVTVAPSGSRKSLEILEAEQFSNINSEVPPGHDSSSWVKAEVPTSRIVAVRKYEIHGFQGYVRVIYVYASGHLIS</sequence>
<keyword evidence="2" id="KW-1185">Reference proteome</keyword>
<reference evidence="1" key="1">
    <citation type="submission" date="2023-06" db="EMBL/GenBank/DDBJ databases">
        <title>Genomic analysis of the entomopathogenic nematode Steinernema hermaphroditum.</title>
        <authorList>
            <person name="Schwarz E.M."/>
            <person name="Heppert J.K."/>
            <person name="Baniya A."/>
            <person name="Schwartz H.T."/>
            <person name="Tan C.-H."/>
            <person name="Antoshechkin I."/>
            <person name="Sternberg P.W."/>
            <person name="Goodrich-Blair H."/>
            <person name="Dillman A.R."/>
        </authorList>
    </citation>
    <scope>NUCLEOTIDE SEQUENCE</scope>
    <source>
        <strain evidence="1">PS9179</strain>
        <tissue evidence="1">Whole animal</tissue>
    </source>
</reference>
<dbReference type="AlphaFoldDB" id="A0AA39LYT9"/>
<accession>A0AA39LYT9</accession>
<evidence type="ECO:0000313" key="1">
    <source>
        <dbReference type="EMBL" id="KAK0415291.1"/>
    </source>
</evidence>
<name>A0AA39LYT9_9BILA</name>